<organism evidence="3 4">
    <name type="scientific">Pinctada imbricata</name>
    <name type="common">Atlantic pearl-oyster</name>
    <name type="synonym">Pinctada martensii</name>
    <dbReference type="NCBI Taxonomy" id="66713"/>
    <lineage>
        <taxon>Eukaryota</taxon>
        <taxon>Metazoa</taxon>
        <taxon>Spiralia</taxon>
        <taxon>Lophotrochozoa</taxon>
        <taxon>Mollusca</taxon>
        <taxon>Bivalvia</taxon>
        <taxon>Autobranchia</taxon>
        <taxon>Pteriomorphia</taxon>
        <taxon>Pterioida</taxon>
        <taxon>Pterioidea</taxon>
        <taxon>Pteriidae</taxon>
        <taxon>Pinctada</taxon>
    </lineage>
</organism>
<dbReference type="PROSITE" id="PS50017">
    <property type="entry name" value="DEATH_DOMAIN"/>
    <property type="match status" value="1"/>
</dbReference>
<dbReference type="Gene3D" id="1.10.533.10">
    <property type="entry name" value="Death Domain, Fas"/>
    <property type="match status" value="1"/>
</dbReference>
<dbReference type="GO" id="GO:0007165">
    <property type="term" value="P:signal transduction"/>
    <property type="evidence" value="ECO:0007669"/>
    <property type="project" value="InterPro"/>
</dbReference>
<evidence type="ECO:0000313" key="4">
    <source>
        <dbReference type="Proteomes" id="UP001186944"/>
    </source>
</evidence>
<gene>
    <name evidence="3" type="ORF">FSP39_003279</name>
</gene>
<dbReference type="CDD" id="cd01670">
    <property type="entry name" value="Death"/>
    <property type="match status" value="1"/>
</dbReference>
<comment type="caution">
    <text evidence="3">The sequence shown here is derived from an EMBL/GenBank/DDBJ whole genome shotgun (WGS) entry which is preliminary data.</text>
</comment>
<dbReference type="SUPFAM" id="SSF47986">
    <property type="entry name" value="DEATH domain"/>
    <property type="match status" value="1"/>
</dbReference>
<keyword evidence="4" id="KW-1185">Reference proteome</keyword>
<dbReference type="Proteomes" id="UP001186944">
    <property type="component" value="Unassembled WGS sequence"/>
</dbReference>
<dbReference type="InterPro" id="IPR000488">
    <property type="entry name" value="Death_dom"/>
</dbReference>
<dbReference type="InterPro" id="IPR011029">
    <property type="entry name" value="DEATH-like_dom_sf"/>
</dbReference>
<sequence length="538" mass="64341">MPTPRHYNRRPPATREAEYKFIVGVINEVCIEIRKFAKKYLSQKNVDYETCFKCLQEVLRSWEMEVSQFATSKEFWDKHKLKTISEEMKEKDGYKTLIFVCERARNFEHMIPSVRESLVDCVRDHLYKYCRSFVEEMGDMEIRPIMEYEENIKANRKEIDSKIDKLNNSILKYGEMKSPFEVFVSDGGSHGALMEEICVLIVEISHAVKKWVADDSSYPERLLQEIFFTNSYKEKLIEDIEKLHEDRTSALKTLDKKHKLNFQTMRNHSYHKADKHKLKQSLETVTLKIERLERQVEEKNEEIDRLKEAIADKTPISPRDRQELRRHLEKAEGELDRLEERKDVMERQKVRLERDLKRVSDRTYELKVEVVTSRHDQEEIKQNVTGIEIEIKSIVERLTSIELKQDVLKRVRKMKVSSDTLRRLHKKKIETRSERHQLEDACKYVAFHIGRDWKRLYDRLPFMPPRDPDRRQKDVEVIDNIAARQDKTPEESALRCLEKWRVFNRQGDIPQLIKSLRQLNKIDLAHKLESRYAVQDVY</sequence>
<keyword evidence="1" id="KW-0175">Coiled coil</keyword>
<evidence type="ECO:0000259" key="2">
    <source>
        <dbReference type="PROSITE" id="PS50017"/>
    </source>
</evidence>
<name>A0AA89BQ89_PINIB</name>
<evidence type="ECO:0000256" key="1">
    <source>
        <dbReference type="SAM" id="Coils"/>
    </source>
</evidence>
<protein>
    <recommendedName>
        <fullName evidence="2">Death domain-containing protein</fullName>
    </recommendedName>
</protein>
<proteinExistence type="predicted"/>
<dbReference type="AlphaFoldDB" id="A0AA89BQ89"/>
<reference evidence="3" key="1">
    <citation type="submission" date="2019-08" db="EMBL/GenBank/DDBJ databases">
        <title>The improved chromosome-level genome for the pearl oyster Pinctada fucata martensii using PacBio sequencing and Hi-C.</title>
        <authorList>
            <person name="Zheng Z."/>
        </authorList>
    </citation>
    <scope>NUCLEOTIDE SEQUENCE</scope>
    <source>
        <strain evidence="3">ZZ-2019</strain>
        <tissue evidence="3">Adductor muscle</tissue>
    </source>
</reference>
<feature type="coiled-coil region" evidence="1">
    <location>
        <begin position="275"/>
        <end position="362"/>
    </location>
</feature>
<feature type="domain" description="Death" evidence="2">
    <location>
        <begin position="448"/>
        <end position="532"/>
    </location>
</feature>
<evidence type="ECO:0000313" key="3">
    <source>
        <dbReference type="EMBL" id="KAK3087221.1"/>
    </source>
</evidence>
<dbReference type="EMBL" id="VSWD01000011">
    <property type="protein sequence ID" value="KAK3087221.1"/>
    <property type="molecule type" value="Genomic_DNA"/>
</dbReference>
<accession>A0AA89BQ89</accession>